<dbReference type="OrthoDB" id="425555at2759"/>
<dbReference type="AlphaFoldDB" id="A0A7I8JZJ7"/>
<dbReference type="Proteomes" id="UP000663760">
    <property type="component" value="Chromosome 1"/>
</dbReference>
<gene>
    <name evidence="4" type="ORF">SI8410_01001501</name>
</gene>
<dbReference type="PANTHER" id="PTHR16127:SF13">
    <property type="entry name" value="GH01188P"/>
    <property type="match status" value="1"/>
</dbReference>
<comment type="similarity">
    <text evidence="1">Belongs to the taxilin family.</text>
</comment>
<feature type="coiled-coil region" evidence="2">
    <location>
        <begin position="369"/>
        <end position="438"/>
    </location>
</feature>
<feature type="coiled-coil region" evidence="2">
    <location>
        <begin position="203"/>
        <end position="319"/>
    </location>
</feature>
<reference evidence="4" key="1">
    <citation type="submission" date="2020-02" db="EMBL/GenBank/DDBJ databases">
        <authorList>
            <person name="Scholz U."/>
            <person name="Mascher M."/>
            <person name="Fiebig A."/>
        </authorList>
    </citation>
    <scope>NUCLEOTIDE SEQUENCE</scope>
</reference>
<sequence length="453" mass="51025">MEVSLENRLPEADSLPDGFVESSAEPQLSSFSPVPPPVVAEYKDSLLDADCGPVRRSSDLLFDEVSVVDQVESAVRVVASPSCIPENDKNVGGSGGSADVRAGAVSGSVPGLRNEQGHSSLRGGEQVLGDDDISNRENLESSGLHAINSKPKEISADERPECPTNQKLDASEAKRKAGKRNVKSGKESSEFNLLRYQKVIAERDAAIVVRERLESLCRELQRQNKLLMDECKRVSTEGQNVRSEFSKKFNDAIEDVSKKLEMQKEESLAQLKENELLRNKLTHLTEQYALSEQAFGEKLKQKMLELQLADLKIQQHQERTAQEQTQKELYVEQVSQLLETEKSLRLQLAADGEKFQQFQDALLKSNDVFETFNKEMKKMTKLVKDLKKENISLKTKCEEQHFSIAKLLSERESMKKELDKATRQKENLESLCRSLQAERKQNCIRTDSEQENP</sequence>
<dbReference type="Pfam" id="PF09728">
    <property type="entry name" value="Taxilin"/>
    <property type="match status" value="1"/>
</dbReference>
<proteinExistence type="inferred from homology"/>
<dbReference type="GO" id="GO:0019905">
    <property type="term" value="F:syntaxin binding"/>
    <property type="evidence" value="ECO:0007669"/>
    <property type="project" value="InterPro"/>
</dbReference>
<dbReference type="EMBL" id="LR746264">
    <property type="protein sequence ID" value="CAA7389453.1"/>
    <property type="molecule type" value="Genomic_DNA"/>
</dbReference>
<feature type="compositionally biased region" description="Basic and acidic residues" evidence="3">
    <location>
        <begin position="150"/>
        <end position="161"/>
    </location>
</feature>
<keyword evidence="2" id="KW-0175">Coiled coil</keyword>
<organism evidence="4 5">
    <name type="scientific">Spirodela intermedia</name>
    <name type="common">Intermediate duckweed</name>
    <dbReference type="NCBI Taxonomy" id="51605"/>
    <lineage>
        <taxon>Eukaryota</taxon>
        <taxon>Viridiplantae</taxon>
        <taxon>Streptophyta</taxon>
        <taxon>Embryophyta</taxon>
        <taxon>Tracheophyta</taxon>
        <taxon>Spermatophyta</taxon>
        <taxon>Magnoliopsida</taxon>
        <taxon>Liliopsida</taxon>
        <taxon>Araceae</taxon>
        <taxon>Lemnoideae</taxon>
        <taxon>Spirodela</taxon>
    </lineage>
</organism>
<evidence type="ECO:0000313" key="5">
    <source>
        <dbReference type="Proteomes" id="UP000663760"/>
    </source>
</evidence>
<evidence type="ECO:0000313" key="4">
    <source>
        <dbReference type="EMBL" id="CAA7389453.1"/>
    </source>
</evidence>
<evidence type="ECO:0000256" key="3">
    <source>
        <dbReference type="SAM" id="MobiDB-lite"/>
    </source>
</evidence>
<dbReference type="InterPro" id="IPR026183">
    <property type="entry name" value="Taxilin_fam"/>
</dbReference>
<keyword evidence="5" id="KW-1185">Reference proteome</keyword>
<evidence type="ECO:0000256" key="1">
    <source>
        <dbReference type="ARBA" id="ARBA00009550"/>
    </source>
</evidence>
<protein>
    <submittedName>
        <fullName evidence="4">Uncharacterized protein</fullName>
    </submittedName>
</protein>
<evidence type="ECO:0000256" key="2">
    <source>
        <dbReference type="SAM" id="Coils"/>
    </source>
</evidence>
<feature type="region of interest" description="Disordered" evidence="3">
    <location>
        <begin position="1"/>
        <end position="35"/>
    </location>
</feature>
<feature type="region of interest" description="Disordered" evidence="3">
    <location>
        <begin position="83"/>
        <end position="184"/>
    </location>
</feature>
<accession>A0A7I8JZJ7</accession>
<dbReference type="PANTHER" id="PTHR16127">
    <property type="entry name" value="TAXILIN"/>
    <property type="match status" value="1"/>
</dbReference>
<name>A0A7I8JZJ7_SPIIN</name>